<dbReference type="Pfam" id="PF04479">
    <property type="entry name" value="RTA1"/>
    <property type="match status" value="1"/>
</dbReference>
<feature type="transmembrane region" description="Helical" evidence="5">
    <location>
        <begin position="110"/>
        <end position="133"/>
    </location>
</feature>
<dbReference type="STRING" id="230819.A0A5C3L2U8"/>
<feature type="transmembrane region" description="Helical" evidence="5">
    <location>
        <begin position="35"/>
        <end position="57"/>
    </location>
</feature>
<reference evidence="6 7" key="1">
    <citation type="journal article" date="2019" name="Nat. Ecol. Evol.">
        <title>Megaphylogeny resolves global patterns of mushroom evolution.</title>
        <authorList>
            <person name="Varga T."/>
            <person name="Krizsan K."/>
            <person name="Foldi C."/>
            <person name="Dima B."/>
            <person name="Sanchez-Garcia M."/>
            <person name="Sanchez-Ramirez S."/>
            <person name="Szollosi G.J."/>
            <person name="Szarkandi J.G."/>
            <person name="Papp V."/>
            <person name="Albert L."/>
            <person name="Andreopoulos W."/>
            <person name="Angelini C."/>
            <person name="Antonin V."/>
            <person name="Barry K.W."/>
            <person name="Bougher N.L."/>
            <person name="Buchanan P."/>
            <person name="Buyck B."/>
            <person name="Bense V."/>
            <person name="Catcheside P."/>
            <person name="Chovatia M."/>
            <person name="Cooper J."/>
            <person name="Damon W."/>
            <person name="Desjardin D."/>
            <person name="Finy P."/>
            <person name="Geml J."/>
            <person name="Haridas S."/>
            <person name="Hughes K."/>
            <person name="Justo A."/>
            <person name="Karasinski D."/>
            <person name="Kautmanova I."/>
            <person name="Kiss B."/>
            <person name="Kocsube S."/>
            <person name="Kotiranta H."/>
            <person name="LaButti K.M."/>
            <person name="Lechner B.E."/>
            <person name="Liimatainen K."/>
            <person name="Lipzen A."/>
            <person name="Lukacs Z."/>
            <person name="Mihaltcheva S."/>
            <person name="Morgado L.N."/>
            <person name="Niskanen T."/>
            <person name="Noordeloos M.E."/>
            <person name="Ohm R.A."/>
            <person name="Ortiz-Santana B."/>
            <person name="Ovrebo C."/>
            <person name="Racz N."/>
            <person name="Riley R."/>
            <person name="Savchenko A."/>
            <person name="Shiryaev A."/>
            <person name="Soop K."/>
            <person name="Spirin V."/>
            <person name="Szebenyi C."/>
            <person name="Tomsovsky M."/>
            <person name="Tulloss R.E."/>
            <person name="Uehling J."/>
            <person name="Grigoriev I.V."/>
            <person name="Vagvolgyi C."/>
            <person name="Papp T."/>
            <person name="Martin F.M."/>
            <person name="Miettinen O."/>
            <person name="Hibbett D.S."/>
            <person name="Nagy L.G."/>
        </authorList>
    </citation>
    <scope>NUCLEOTIDE SEQUENCE [LARGE SCALE GENOMIC DNA]</scope>
    <source>
        <strain evidence="6 7">CBS 121175</strain>
    </source>
</reference>
<evidence type="ECO:0000256" key="1">
    <source>
        <dbReference type="ARBA" id="ARBA00004141"/>
    </source>
</evidence>
<dbReference type="InterPro" id="IPR007568">
    <property type="entry name" value="RTA1"/>
</dbReference>
<evidence type="ECO:0000256" key="2">
    <source>
        <dbReference type="ARBA" id="ARBA00022692"/>
    </source>
</evidence>
<dbReference type="GO" id="GO:0000324">
    <property type="term" value="C:fungal-type vacuole"/>
    <property type="evidence" value="ECO:0007669"/>
    <property type="project" value="TreeGrafter"/>
</dbReference>
<proteinExistence type="predicted"/>
<dbReference type="GO" id="GO:0005886">
    <property type="term" value="C:plasma membrane"/>
    <property type="evidence" value="ECO:0007669"/>
    <property type="project" value="TreeGrafter"/>
</dbReference>
<dbReference type="PANTHER" id="PTHR31465:SF11">
    <property type="entry name" value="DOMAIN PROTEIN, PUTATIVE (AFU_ORTHOLOGUE AFUA_3G10770)-RELATED"/>
    <property type="match status" value="1"/>
</dbReference>
<feature type="non-terminal residue" evidence="6">
    <location>
        <position position="1"/>
    </location>
</feature>
<organism evidence="6 7">
    <name type="scientific">Coprinopsis marcescibilis</name>
    <name type="common">Agaric fungus</name>
    <name type="synonym">Psathyrella marcescibilis</name>
    <dbReference type="NCBI Taxonomy" id="230819"/>
    <lineage>
        <taxon>Eukaryota</taxon>
        <taxon>Fungi</taxon>
        <taxon>Dikarya</taxon>
        <taxon>Basidiomycota</taxon>
        <taxon>Agaricomycotina</taxon>
        <taxon>Agaricomycetes</taxon>
        <taxon>Agaricomycetidae</taxon>
        <taxon>Agaricales</taxon>
        <taxon>Agaricineae</taxon>
        <taxon>Psathyrellaceae</taxon>
        <taxon>Coprinopsis</taxon>
    </lineage>
</organism>
<dbReference type="EMBL" id="ML210170">
    <property type="protein sequence ID" value="TFK26902.1"/>
    <property type="molecule type" value="Genomic_DNA"/>
</dbReference>
<feature type="transmembrane region" description="Helical" evidence="5">
    <location>
        <begin position="69"/>
        <end position="89"/>
    </location>
</feature>
<keyword evidence="7" id="KW-1185">Reference proteome</keyword>
<keyword evidence="3 5" id="KW-1133">Transmembrane helix</keyword>
<feature type="transmembrane region" description="Helical" evidence="5">
    <location>
        <begin position="6"/>
        <end position="23"/>
    </location>
</feature>
<comment type="subcellular location">
    <subcellularLocation>
        <location evidence="1">Membrane</location>
        <topology evidence="1">Multi-pass membrane protein</topology>
    </subcellularLocation>
</comment>
<accession>A0A5C3L2U8</accession>
<evidence type="ECO:0000256" key="5">
    <source>
        <dbReference type="SAM" id="Phobius"/>
    </source>
</evidence>
<evidence type="ECO:0000313" key="7">
    <source>
        <dbReference type="Proteomes" id="UP000307440"/>
    </source>
</evidence>
<evidence type="ECO:0000256" key="4">
    <source>
        <dbReference type="ARBA" id="ARBA00023136"/>
    </source>
</evidence>
<sequence length="280" mass="31565">HGYIPNQRSALIFLSLFALSTLLHTGQLVKKRTWFMIQTVVFCGVLETVGWASRLWMHHDPYSEISFNLQIVTLIIAPTPLLAANFVVFGRIITRLGYNYSRMRPRMYTIVFVSCDVLSLVVQAAGGAMAASAEDLEGANMGANIMLGGIVFQLFVIVVYTVLALEYFVRYIQDRPTSNNAPQIPEEKALTKKIKIMLLAMAFNTICLFIRAIYRTIELAEGWRGRIIQTEIYFDVLDGAMIVLAIYTFNFAHPGWMLELSEEEKYKESVSNEGDVNSAP</sequence>
<protein>
    <submittedName>
        <fullName evidence="6">RTA1 like protein</fullName>
    </submittedName>
</protein>
<name>A0A5C3L2U8_COPMA</name>
<evidence type="ECO:0000313" key="6">
    <source>
        <dbReference type="EMBL" id="TFK26902.1"/>
    </source>
</evidence>
<dbReference type="PANTHER" id="PTHR31465">
    <property type="entry name" value="PROTEIN RTA1-RELATED"/>
    <property type="match status" value="1"/>
</dbReference>
<dbReference type="OrthoDB" id="3358017at2759"/>
<feature type="transmembrane region" description="Helical" evidence="5">
    <location>
        <begin position="196"/>
        <end position="214"/>
    </location>
</feature>
<evidence type="ECO:0000256" key="3">
    <source>
        <dbReference type="ARBA" id="ARBA00022989"/>
    </source>
</evidence>
<gene>
    <name evidence="6" type="ORF">FA15DRAFT_729616</name>
</gene>
<feature type="transmembrane region" description="Helical" evidence="5">
    <location>
        <begin position="145"/>
        <end position="169"/>
    </location>
</feature>
<keyword evidence="2 5" id="KW-0812">Transmembrane</keyword>
<dbReference type="Proteomes" id="UP000307440">
    <property type="component" value="Unassembled WGS sequence"/>
</dbReference>
<dbReference type="AlphaFoldDB" id="A0A5C3L2U8"/>
<keyword evidence="4 5" id="KW-0472">Membrane</keyword>